<sequence>MATTEQFSELVPAKPEQADLIPRKEAKGYALATAIAALLWGGIAAGSVYFLL</sequence>
<organism evidence="2 3">
    <name type="scientific">Pacificimonas flava</name>
    <dbReference type="NCBI Taxonomy" id="1234595"/>
    <lineage>
        <taxon>Bacteria</taxon>
        <taxon>Pseudomonadati</taxon>
        <taxon>Pseudomonadota</taxon>
        <taxon>Alphaproteobacteria</taxon>
        <taxon>Sphingomonadales</taxon>
        <taxon>Sphingosinicellaceae</taxon>
        <taxon>Pacificimonas</taxon>
    </lineage>
</organism>
<keyword evidence="3" id="KW-1185">Reference proteome</keyword>
<protein>
    <submittedName>
        <fullName evidence="2">Uncharacterized protein</fullName>
    </submittedName>
</protein>
<accession>M2TCI3</accession>
<keyword evidence="1" id="KW-0472">Membrane</keyword>
<comment type="caution">
    <text evidence="2">The sequence shown here is derived from an EMBL/GenBank/DDBJ whole genome shotgun (WGS) entry which is preliminary data.</text>
</comment>
<name>M2TCI3_9SPHN</name>
<evidence type="ECO:0000256" key="1">
    <source>
        <dbReference type="SAM" id="Phobius"/>
    </source>
</evidence>
<evidence type="ECO:0000313" key="2">
    <source>
        <dbReference type="EMBL" id="EMD84334.1"/>
    </source>
</evidence>
<gene>
    <name evidence="2" type="ORF">C725_0264</name>
</gene>
<dbReference type="Proteomes" id="UP000011717">
    <property type="component" value="Unassembled WGS sequence"/>
</dbReference>
<reference evidence="2 3" key="1">
    <citation type="journal article" date="2013" name="Genome Announc.">
        <title>Draft Genome Sequence of Strain JLT2015T, Belonging to the Family Sphingomonadaceae of the Alphaproteobacteria.</title>
        <authorList>
            <person name="Tang K."/>
            <person name="Liu K."/>
            <person name="Li S."/>
            <person name="Jiao N."/>
        </authorList>
    </citation>
    <scope>NUCLEOTIDE SEQUENCE [LARGE SCALE GENOMIC DNA]</scope>
    <source>
        <strain evidence="2 3">JLT2015</strain>
    </source>
</reference>
<dbReference type="EMBL" id="AMRV01000001">
    <property type="protein sequence ID" value="EMD84334.1"/>
    <property type="molecule type" value="Genomic_DNA"/>
</dbReference>
<feature type="transmembrane region" description="Helical" evidence="1">
    <location>
        <begin position="29"/>
        <end position="51"/>
    </location>
</feature>
<evidence type="ECO:0000313" key="3">
    <source>
        <dbReference type="Proteomes" id="UP000011717"/>
    </source>
</evidence>
<keyword evidence="1" id="KW-1133">Transmembrane helix</keyword>
<keyword evidence="1" id="KW-0812">Transmembrane</keyword>
<proteinExistence type="predicted"/>
<dbReference type="AlphaFoldDB" id="M2TCI3"/>
<dbReference type="RefSeq" id="WP_008599661.1">
    <property type="nucleotide sequence ID" value="NZ_AMRV01000001.1"/>
</dbReference>